<accession>A0ABS1IYL7</accession>
<proteinExistence type="predicted"/>
<keyword evidence="2" id="KW-1185">Reference proteome</keyword>
<dbReference type="RefSeq" id="WP_208428315.1">
    <property type="nucleotide sequence ID" value="NZ_JAEPRJ010000001.1"/>
</dbReference>
<sequence length="301" mass="34360">MHNINPQRYKNGDILYKLRLNNKNNFSIGGLFMKRSFAVILLTSLLTTNIIMVNAQTRDDELEKSYNEIIEFFENSNLPVNITYDTFEDEYYGNAYSNPEEYLHSYKDLISVEPIDEEDCQLYSSPDEKWYYNTGTSLPQVPNYSRYNLLSTVKKGDIIYEANGGGGFTGHIAIVEGVYFNTFYGVKYIRLIEAIQSGVRRSVLDDERVADKGVTILRTNASSRVINKAVNFCIKQIGKDYAYDAAKNTSENEKTWYCSELVWAAYKKQGIDLETTGWPNEPGVTPRDILNGNNTSVISYN</sequence>
<evidence type="ECO:0008006" key="3">
    <source>
        <dbReference type="Google" id="ProtNLM"/>
    </source>
</evidence>
<dbReference type="Proteomes" id="UP000604730">
    <property type="component" value="Unassembled WGS sequence"/>
</dbReference>
<evidence type="ECO:0000313" key="1">
    <source>
        <dbReference type="EMBL" id="MBK5896759.1"/>
    </source>
</evidence>
<reference evidence="1 2" key="1">
    <citation type="submission" date="2021-01" db="EMBL/GenBank/DDBJ databases">
        <title>Isolation and description of Catonella massiliensis sp. nov., a novel Catonella species, isolated from a stable periodontitis subject.</title>
        <authorList>
            <person name="Antezack A."/>
            <person name="Boxberger M."/>
            <person name="La Scola B."/>
            <person name="Monnet-Corti V."/>
        </authorList>
    </citation>
    <scope>NUCLEOTIDE SEQUENCE [LARGE SCALE GENOMIC DNA]</scope>
    <source>
        <strain evidence="1 2">Marseille-Q4567</strain>
    </source>
</reference>
<gene>
    <name evidence="1" type="ORF">JJN12_03020</name>
</gene>
<dbReference type="InterPro" id="IPR038765">
    <property type="entry name" value="Papain-like_cys_pep_sf"/>
</dbReference>
<dbReference type="SUPFAM" id="SSF54001">
    <property type="entry name" value="Cysteine proteinases"/>
    <property type="match status" value="1"/>
</dbReference>
<organism evidence="1 2">
    <name type="scientific">Catonella massiliensis</name>
    <dbReference type="NCBI Taxonomy" id="2799636"/>
    <lineage>
        <taxon>Bacteria</taxon>
        <taxon>Bacillati</taxon>
        <taxon>Bacillota</taxon>
        <taxon>Clostridia</taxon>
        <taxon>Lachnospirales</taxon>
        <taxon>Lachnospiraceae</taxon>
        <taxon>Catonella</taxon>
    </lineage>
</organism>
<comment type="caution">
    <text evidence="1">The sequence shown here is derived from an EMBL/GenBank/DDBJ whole genome shotgun (WGS) entry which is preliminary data.</text>
</comment>
<evidence type="ECO:0000313" key="2">
    <source>
        <dbReference type="Proteomes" id="UP000604730"/>
    </source>
</evidence>
<protein>
    <recommendedName>
        <fullName evidence="3">CHAP domain-containing protein</fullName>
    </recommendedName>
</protein>
<dbReference type="EMBL" id="JAEPRJ010000001">
    <property type="protein sequence ID" value="MBK5896759.1"/>
    <property type="molecule type" value="Genomic_DNA"/>
</dbReference>
<dbReference type="InterPro" id="IPR024453">
    <property type="entry name" value="Peptidase_C92"/>
</dbReference>
<dbReference type="Gene3D" id="3.90.1720.10">
    <property type="entry name" value="endopeptidase domain like (from Nostoc punctiforme)"/>
    <property type="match status" value="1"/>
</dbReference>
<name>A0ABS1IYL7_9FIRM</name>
<dbReference type="Pfam" id="PF05708">
    <property type="entry name" value="Peptidase_C92"/>
    <property type="match status" value="1"/>
</dbReference>